<dbReference type="AlphaFoldDB" id="A0A4P6ZW12"/>
<dbReference type="InterPro" id="IPR054515">
    <property type="entry name" value="YgxA-like_substrate-bd"/>
</dbReference>
<feature type="domain" description="YgxA-like substrate binding" evidence="3">
    <location>
        <begin position="119"/>
        <end position="218"/>
    </location>
</feature>
<name>A0A4P6ZW12_9BACL</name>
<dbReference type="Pfam" id="PF14540">
    <property type="entry name" value="NTF-like"/>
    <property type="match status" value="1"/>
</dbReference>
<dbReference type="Pfam" id="PF22339">
    <property type="entry name" value="YgxA-like_sub_bind"/>
    <property type="match status" value="1"/>
</dbReference>
<feature type="domain" description="Nucleotidyltransferase-like" evidence="1">
    <location>
        <begin position="1"/>
        <end position="118"/>
    </location>
</feature>
<evidence type="ECO:0008006" key="6">
    <source>
        <dbReference type="Google" id="ProtNLM"/>
    </source>
</evidence>
<dbReference type="Gene3D" id="3.30.460.10">
    <property type="entry name" value="Beta Polymerase, domain 2"/>
    <property type="match status" value="1"/>
</dbReference>
<evidence type="ECO:0000259" key="3">
    <source>
        <dbReference type="Pfam" id="PF22339"/>
    </source>
</evidence>
<proteinExistence type="predicted"/>
<dbReference type="InterPro" id="IPR043519">
    <property type="entry name" value="NT_sf"/>
</dbReference>
<evidence type="ECO:0000313" key="4">
    <source>
        <dbReference type="EMBL" id="QBP40384.1"/>
    </source>
</evidence>
<accession>A0A4P6ZW12</accession>
<dbReference type="InterPro" id="IPR036388">
    <property type="entry name" value="WH-like_DNA-bd_sf"/>
</dbReference>
<evidence type="ECO:0000259" key="1">
    <source>
        <dbReference type="Pfam" id="PF14540"/>
    </source>
</evidence>
<evidence type="ECO:0000259" key="2">
    <source>
        <dbReference type="Pfam" id="PF18576"/>
    </source>
</evidence>
<reference evidence="4 5" key="1">
    <citation type="submission" date="2019-03" db="EMBL/GenBank/DDBJ databases">
        <title>Complete genome sequence of Paenisporosarcina antarctica CGMCC 1.6503T.</title>
        <authorList>
            <person name="Rong J.-C."/>
            <person name="Chi N.-Y."/>
            <person name="Zhang Q.-F."/>
        </authorList>
    </citation>
    <scope>NUCLEOTIDE SEQUENCE [LARGE SCALE GENOMIC DNA]</scope>
    <source>
        <strain evidence="4 5">CGMCC 1.6503</strain>
    </source>
</reference>
<sequence length="296" mass="35529">MEQILRPIYQERASHPNTLGVILIEKREKVSQVTDTFDTILLILTKDSNQPVFTKHYTFNDKKAAMHIVSEKQLRKWLLLGTNRKIVDWIFYGRVMFDRNEFVHELKTELKDFPFYGRKIKMGIEFSKLIRRYLEGKVFFEQKNYMDAYNHIVDSLHHLARLAVFENGMHSEVTVWSQVKIIEPAIYKLYEELLSSDEPIDKRLELLFLASEFMIHSRTKDGSRHILEVMSQKGYWTIQELHEQEELRNYSVDLEVFIEYLVDKGYIHIERVQTKSDKIFHRYYKVEQNEEETHSE</sequence>
<gene>
    <name evidence="4" type="ORF">E2636_04115</name>
</gene>
<dbReference type="Pfam" id="PF18576">
    <property type="entry name" value="HTH_52"/>
    <property type="match status" value="1"/>
</dbReference>
<dbReference type="KEGG" id="panc:E2636_04115"/>
<dbReference type="EMBL" id="CP038015">
    <property type="protein sequence ID" value="QBP40384.1"/>
    <property type="molecule type" value="Genomic_DNA"/>
</dbReference>
<organism evidence="4 5">
    <name type="scientific">Paenisporosarcina antarctica</name>
    <dbReference type="NCBI Taxonomy" id="417367"/>
    <lineage>
        <taxon>Bacteria</taxon>
        <taxon>Bacillati</taxon>
        <taxon>Bacillota</taxon>
        <taxon>Bacilli</taxon>
        <taxon>Bacillales</taxon>
        <taxon>Caryophanaceae</taxon>
        <taxon>Paenisporosarcina</taxon>
    </lineage>
</organism>
<dbReference type="Proteomes" id="UP000294292">
    <property type="component" value="Chromosome"/>
</dbReference>
<dbReference type="InterPro" id="IPR041143">
    <property type="entry name" value="YgxA_HTH"/>
</dbReference>
<evidence type="ECO:0000313" key="5">
    <source>
        <dbReference type="Proteomes" id="UP000294292"/>
    </source>
</evidence>
<dbReference type="InterPro" id="IPR029348">
    <property type="entry name" value="NTF-like"/>
</dbReference>
<dbReference type="Gene3D" id="1.10.10.10">
    <property type="entry name" value="Winged helix-like DNA-binding domain superfamily/Winged helix DNA-binding domain"/>
    <property type="match status" value="1"/>
</dbReference>
<protein>
    <recommendedName>
        <fullName evidence="6">Nucleotidyltransferase-like domain-containing protein</fullName>
    </recommendedName>
</protein>
<dbReference type="RefSeq" id="WP_134209114.1">
    <property type="nucleotide sequence ID" value="NZ_CP038015.1"/>
</dbReference>
<dbReference type="OrthoDB" id="2350973at2"/>
<feature type="domain" description="YgxA-like helix-turn-helix" evidence="2">
    <location>
        <begin position="224"/>
        <end position="286"/>
    </location>
</feature>
<dbReference type="Gene3D" id="1.20.120.330">
    <property type="entry name" value="Nucleotidyltransferases domain 2"/>
    <property type="match status" value="1"/>
</dbReference>
<keyword evidence="5" id="KW-1185">Reference proteome</keyword>